<gene>
    <name evidence="2" type="ORF">E2C01_077508</name>
</gene>
<name>A0A5B7IG81_PORTR</name>
<comment type="caution">
    <text evidence="2">The sequence shown here is derived from an EMBL/GenBank/DDBJ whole genome shotgun (WGS) entry which is preliminary data.</text>
</comment>
<proteinExistence type="predicted"/>
<reference evidence="2 3" key="1">
    <citation type="submission" date="2019-05" db="EMBL/GenBank/DDBJ databases">
        <title>Another draft genome of Portunus trituberculatus and its Hox gene families provides insights of decapod evolution.</title>
        <authorList>
            <person name="Jeong J.-H."/>
            <person name="Song I."/>
            <person name="Kim S."/>
            <person name="Choi T."/>
            <person name="Kim D."/>
            <person name="Ryu S."/>
            <person name="Kim W."/>
        </authorList>
    </citation>
    <scope>NUCLEOTIDE SEQUENCE [LARGE SCALE GENOMIC DNA]</scope>
    <source>
        <tissue evidence="2">Muscle</tissue>
    </source>
</reference>
<accession>A0A5B7IG81</accession>
<evidence type="ECO:0000313" key="3">
    <source>
        <dbReference type="Proteomes" id="UP000324222"/>
    </source>
</evidence>
<feature type="region of interest" description="Disordered" evidence="1">
    <location>
        <begin position="1"/>
        <end position="20"/>
    </location>
</feature>
<organism evidence="2 3">
    <name type="scientific">Portunus trituberculatus</name>
    <name type="common">Swimming crab</name>
    <name type="synonym">Neptunus trituberculatus</name>
    <dbReference type="NCBI Taxonomy" id="210409"/>
    <lineage>
        <taxon>Eukaryota</taxon>
        <taxon>Metazoa</taxon>
        <taxon>Ecdysozoa</taxon>
        <taxon>Arthropoda</taxon>
        <taxon>Crustacea</taxon>
        <taxon>Multicrustacea</taxon>
        <taxon>Malacostraca</taxon>
        <taxon>Eumalacostraca</taxon>
        <taxon>Eucarida</taxon>
        <taxon>Decapoda</taxon>
        <taxon>Pleocyemata</taxon>
        <taxon>Brachyura</taxon>
        <taxon>Eubrachyura</taxon>
        <taxon>Portunoidea</taxon>
        <taxon>Portunidae</taxon>
        <taxon>Portuninae</taxon>
        <taxon>Portunus</taxon>
    </lineage>
</organism>
<evidence type="ECO:0000256" key="1">
    <source>
        <dbReference type="SAM" id="MobiDB-lite"/>
    </source>
</evidence>
<dbReference type="AlphaFoldDB" id="A0A5B7IG81"/>
<dbReference type="Proteomes" id="UP000324222">
    <property type="component" value="Unassembled WGS sequence"/>
</dbReference>
<dbReference type="EMBL" id="VSRR010060852">
    <property type="protein sequence ID" value="MPC82822.1"/>
    <property type="molecule type" value="Genomic_DNA"/>
</dbReference>
<evidence type="ECO:0000313" key="2">
    <source>
        <dbReference type="EMBL" id="MPC82822.1"/>
    </source>
</evidence>
<sequence length="185" mass="20219">MLGPQLSPGPGVVAGGPELGSGRHQILSTEWTLHMDCGGFGATRLSISSPRVSTTGFRTLSPPFGIPKQLPRMPFFTEGAQQTSGFQQHQAHLDCTVLAPERVVSRSVEGVTRATPTPSASVGPLDSAPLPQVPPRSPWASADRVETVKRYVKYRGFSSKVAEFLAHDKRPSTLNYQHKWKRYRK</sequence>
<feature type="region of interest" description="Disordered" evidence="1">
    <location>
        <begin position="110"/>
        <end position="141"/>
    </location>
</feature>
<protein>
    <submittedName>
        <fullName evidence="2">Uncharacterized protein</fullName>
    </submittedName>
</protein>
<dbReference type="OrthoDB" id="7477527at2759"/>
<keyword evidence="3" id="KW-1185">Reference proteome</keyword>